<proteinExistence type="predicted"/>
<name>A0A223V4I9_9FLAO</name>
<dbReference type="EMBL" id="CP022957">
    <property type="protein sequence ID" value="ASV30303.1"/>
    <property type="molecule type" value="Genomic_DNA"/>
</dbReference>
<dbReference type="KEGG" id="marb:CJ263_08785"/>
<reference evidence="1 2" key="1">
    <citation type="submission" date="2017-08" db="EMBL/GenBank/DDBJ databases">
        <title>The complete genome sequence of Maribacter sp. B1, isolated from deep-sea sediment.</title>
        <authorList>
            <person name="Wu Y.-H."/>
            <person name="Cheng H."/>
            <person name="Xu X.-W."/>
        </authorList>
    </citation>
    <scope>NUCLEOTIDE SEQUENCE [LARGE SCALE GENOMIC DNA]</scope>
    <source>
        <strain evidence="1 2">B1</strain>
    </source>
</reference>
<evidence type="ECO:0000313" key="2">
    <source>
        <dbReference type="Proteomes" id="UP000215244"/>
    </source>
</evidence>
<dbReference type="OrthoDB" id="980645at2"/>
<dbReference type="Proteomes" id="UP000215244">
    <property type="component" value="Chromosome"/>
</dbReference>
<dbReference type="RefSeq" id="WP_094996923.1">
    <property type="nucleotide sequence ID" value="NZ_BMJL01000002.1"/>
</dbReference>
<evidence type="ECO:0000313" key="1">
    <source>
        <dbReference type="EMBL" id="ASV30303.1"/>
    </source>
</evidence>
<organism evidence="1 2">
    <name type="scientific">Maribacter cobaltidurans</name>
    <dbReference type="NCBI Taxonomy" id="1178778"/>
    <lineage>
        <taxon>Bacteria</taxon>
        <taxon>Pseudomonadati</taxon>
        <taxon>Bacteroidota</taxon>
        <taxon>Flavobacteriia</taxon>
        <taxon>Flavobacteriales</taxon>
        <taxon>Flavobacteriaceae</taxon>
        <taxon>Maribacter</taxon>
    </lineage>
</organism>
<sequence>MRKSLSLLFTFLYLMAMVKPVMPVLEYLYNQDYIAEVLCINKDKPMLNCDGKCYLAKMIKEQQKEKQHQDVPSVDLREYPIGFVDILEYGFVTNINSKKTIISWKNLYQGKHNASIFHPPNTIV</sequence>
<gene>
    <name evidence="1" type="ORF">CJ263_08785</name>
</gene>
<accession>A0A223V4I9</accession>
<keyword evidence="2" id="KW-1185">Reference proteome</keyword>
<protein>
    <submittedName>
        <fullName evidence="1">Uncharacterized protein</fullName>
    </submittedName>
</protein>
<dbReference type="AlphaFoldDB" id="A0A223V4I9"/>